<reference evidence="3 4" key="1">
    <citation type="journal article" date="2013" name="Genome Biol.">
        <title>Genome of Acanthamoeba castellanii highlights extensive lateral gene transfer and early evolution of tyrosine kinase signaling.</title>
        <authorList>
            <person name="Clarke M."/>
            <person name="Lohan A.J."/>
            <person name="Liu B."/>
            <person name="Lagkouvardos I."/>
            <person name="Roy S."/>
            <person name="Zafar N."/>
            <person name="Bertelli C."/>
            <person name="Schilde C."/>
            <person name="Kianianmomeni A."/>
            <person name="Burglin T.R."/>
            <person name="Frech C."/>
            <person name="Turcotte B."/>
            <person name="Kopec K.O."/>
            <person name="Synnott J.M."/>
            <person name="Choo C."/>
            <person name="Paponov I."/>
            <person name="Finkler A."/>
            <person name="Soon Heng Tan C."/>
            <person name="Hutchins A.P."/>
            <person name="Weinmeier T."/>
            <person name="Rattei T."/>
            <person name="Chu J.S."/>
            <person name="Gimenez G."/>
            <person name="Irimia M."/>
            <person name="Rigden D.J."/>
            <person name="Fitzpatrick D.A."/>
            <person name="Lorenzo-Morales J."/>
            <person name="Bateman A."/>
            <person name="Chiu C.H."/>
            <person name="Tang P."/>
            <person name="Hegemann P."/>
            <person name="Fromm H."/>
            <person name="Raoult D."/>
            <person name="Greub G."/>
            <person name="Miranda-Saavedra D."/>
            <person name="Chen N."/>
            <person name="Nash P."/>
            <person name="Ginger M.L."/>
            <person name="Horn M."/>
            <person name="Schaap P."/>
            <person name="Caler L."/>
            <person name="Loftus B."/>
        </authorList>
    </citation>
    <scope>NUCLEOTIDE SEQUENCE [LARGE SCALE GENOMIC DNA]</scope>
    <source>
        <strain evidence="3 4">Neff</strain>
    </source>
</reference>
<feature type="compositionally biased region" description="Basic residues" evidence="2">
    <location>
        <begin position="226"/>
        <end position="240"/>
    </location>
</feature>
<sequence>MQTAKQDVSLKCKCDEGIETGHEVELLCQKKEIEEELASIQAQCEQATKKHKTDSNKVFGEGPKELLCIKEPSDTAVVHLEGLAHTQDDPNLISLEKGLEWLMDTVPNAQMHLQSLGPNTVKVLNKLIVTSKIVRQGLEGVKEARPYLRTVASIMPLADLVKEGLKLFLQWRDFTLRVVKVAQMEKNLAVQSAPHSETKKKEAKDEDEDKDKMEDDKEKGTEKEKGKKKGKEKQTKKHMQ</sequence>
<accession>L8GNG6</accession>
<evidence type="ECO:0000256" key="2">
    <source>
        <dbReference type="SAM" id="MobiDB-lite"/>
    </source>
</evidence>
<dbReference type="VEuPathDB" id="AmoebaDB:ACA1_303730"/>
<feature type="region of interest" description="Disordered" evidence="2">
    <location>
        <begin position="190"/>
        <end position="240"/>
    </location>
</feature>
<organism evidence="3 4">
    <name type="scientific">Acanthamoeba castellanii (strain ATCC 30010 / Neff)</name>
    <dbReference type="NCBI Taxonomy" id="1257118"/>
    <lineage>
        <taxon>Eukaryota</taxon>
        <taxon>Amoebozoa</taxon>
        <taxon>Discosea</taxon>
        <taxon>Longamoebia</taxon>
        <taxon>Centramoebida</taxon>
        <taxon>Acanthamoebidae</taxon>
        <taxon>Acanthamoeba</taxon>
    </lineage>
</organism>
<proteinExistence type="predicted"/>
<dbReference type="KEGG" id="acan:ACA1_303730"/>
<evidence type="ECO:0000313" key="4">
    <source>
        <dbReference type="Proteomes" id="UP000011083"/>
    </source>
</evidence>
<dbReference type="RefSeq" id="XP_004336387.1">
    <property type="nucleotide sequence ID" value="XM_004336339.1"/>
</dbReference>
<evidence type="ECO:0000313" key="3">
    <source>
        <dbReference type="EMBL" id="ELR14374.1"/>
    </source>
</evidence>
<keyword evidence="1" id="KW-0175">Coiled coil</keyword>
<dbReference type="GeneID" id="14914958"/>
<dbReference type="AlphaFoldDB" id="L8GNG6"/>
<name>L8GNG6_ACACF</name>
<feature type="coiled-coil region" evidence="1">
    <location>
        <begin position="23"/>
        <end position="50"/>
    </location>
</feature>
<protein>
    <submittedName>
        <fullName evidence="3">Uncharacterized protein</fullName>
    </submittedName>
</protein>
<gene>
    <name evidence="3" type="ORF">ACA1_303730</name>
</gene>
<keyword evidence="4" id="KW-1185">Reference proteome</keyword>
<dbReference type="EMBL" id="KB008054">
    <property type="protein sequence ID" value="ELR14374.1"/>
    <property type="molecule type" value="Genomic_DNA"/>
</dbReference>
<dbReference type="Proteomes" id="UP000011083">
    <property type="component" value="Unassembled WGS sequence"/>
</dbReference>
<evidence type="ECO:0000256" key="1">
    <source>
        <dbReference type="SAM" id="Coils"/>
    </source>
</evidence>
<feature type="compositionally biased region" description="Basic and acidic residues" evidence="2">
    <location>
        <begin position="196"/>
        <end position="225"/>
    </location>
</feature>